<dbReference type="Proteomes" id="UP001363151">
    <property type="component" value="Unassembled WGS sequence"/>
</dbReference>
<gene>
    <name evidence="5" type="ORF">SO694_00076162</name>
</gene>
<reference evidence="5 6" key="1">
    <citation type="submission" date="2024-03" db="EMBL/GenBank/DDBJ databases">
        <title>Aureococcus anophagefferens CCMP1851 and Kratosvirus quantuckense: Draft genome of a second virus-susceptible host strain in the model system.</title>
        <authorList>
            <person name="Chase E."/>
            <person name="Truchon A.R."/>
            <person name="Schepens W."/>
            <person name="Wilhelm S.W."/>
        </authorList>
    </citation>
    <scope>NUCLEOTIDE SEQUENCE [LARGE SCALE GENOMIC DNA]</scope>
    <source>
        <strain evidence="5 6">CCMP1851</strain>
    </source>
</reference>
<proteinExistence type="predicted"/>
<dbReference type="Gene3D" id="1.25.40.20">
    <property type="entry name" value="Ankyrin repeat-containing domain"/>
    <property type="match status" value="2"/>
</dbReference>
<comment type="caution">
    <text evidence="5">The sequence shown here is derived from an EMBL/GenBank/DDBJ whole genome shotgun (WGS) entry which is preliminary data.</text>
</comment>
<feature type="repeat" description="ANK" evidence="3">
    <location>
        <begin position="162"/>
        <end position="194"/>
    </location>
</feature>
<evidence type="ECO:0000256" key="4">
    <source>
        <dbReference type="SAM" id="MobiDB-lite"/>
    </source>
</evidence>
<dbReference type="InterPro" id="IPR036770">
    <property type="entry name" value="Ankyrin_rpt-contain_sf"/>
</dbReference>
<feature type="compositionally biased region" description="Basic and acidic residues" evidence="4">
    <location>
        <begin position="32"/>
        <end position="44"/>
    </location>
</feature>
<dbReference type="PANTHER" id="PTHR24171">
    <property type="entry name" value="ANKYRIN REPEAT DOMAIN-CONTAINING PROTEIN 39-RELATED"/>
    <property type="match status" value="1"/>
</dbReference>
<keyword evidence="6" id="KW-1185">Reference proteome</keyword>
<protein>
    <submittedName>
        <fullName evidence="5">Uncharacterized protein</fullName>
    </submittedName>
</protein>
<keyword evidence="2 3" id="KW-0040">ANK repeat</keyword>
<organism evidence="5 6">
    <name type="scientific">Aureococcus anophagefferens</name>
    <name type="common">Harmful bloom alga</name>
    <dbReference type="NCBI Taxonomy" id="44056"/>
    <lineage>
        <taxon>Eukaryota</taxon>
        <taxon>Sar</taxon>
        <taxon>Stramenopiles</taxon>
        <taxon>Ochrophyta</taxon>
        <taxon>Pelagophyceae</taxon>
        <taxon>Pelagomonadales</taxon>
        <taxon>Pelagomonadaceae</taxon>
        <taxon>Aureococcus</taxon>
    </lineage>
</organism>
<feature type="repeat" description="ANK" evidence="3">
    <location>
        <begin position="195"/>
        <end position="227"/>
    </location>
</feature>
<name>A0ABR1FHY0_AURAN</name>
<dbReference type="PROSITE" id="PS50088">
    <property type="entry name" value="ANK_REPEAT"/>
    <property type="match status" value="3"/>
</dbReference>
<feature type="compositionally biased region" description="Pro residues" evidence="4">
    <location>
        <begin position="60"/>
        <end position="78"/>
    </location>
</feature>
<dbReference type="SMART" id="SM00248">
    <property type="entry name" value="ANK"/>
    <property type="match status" value="3"/>
</dbReference>
<sequence length="388" mass="41599">MMRPPCTPCRRSAPGEDLVSLRAFLDDYDSRPRERRPIYGRRDAFPAPPRASGSFDRPLVAPPAPPSLMVPAPPPPPAFDAAPAEAPARGRRPVELREFLASEEPRPSATDRVALRAFLGETKSRELVAAARAGDLGRLRAVLAWGCDVDGSDDDGPPEGEERWTALFYAVRGGRLDLVDALLDAGASVDRADLDGWTALQIAAEAGRLGCLRRLLQAGAAPDREDMDALTPLMYAAMGGHTAVCDALLDAGAHPNAVDDRGWAPLSYAARRPAARRCGACWTGRRARGAAGRADGLLSLRAARHAAGRARRAPAARRGGGRAALRSFSKRPEHWAKIDAIDAAGGWEPFCARHRRGVFRVVARACARLPEVLHALVVDYYAPPGGNF</sequence>
<evidence type="ECO:0000256" key="2">
    <source>
        <dbReference type="ARBA" id="ARBA00023043"/>
    </source>
</evidence>
<dbReference type="EMBL" id="JBBJCI010000420">
    <property type="protein sequence ID" value="KAK7231091.1"/>
    <property type="molecule type" value="Genomic_DNA"/>
</dbReference>
<feature type="region of interest" description="Disordered" evidence="4">
    <location>
        <begin position="32"/>
        <end position="91"/>
    </location>
</feature>
<dbReference type="PANTHER" id="PTHR24171:SF9">
    <property type="entry name" value="ANKYRIN REPEAT DOMAIN-CONTAINING PROTEIN 39"/>
    <property type="match status" value="1"/>
</dbReference>
<accession>A0ABR1FHY0</accession>
<dbReference type="InterPro" id="IPR002110">
    <property type="entry name" value="Ankyrin_rpt"/>
</dbReference>
<dbReference type="SUPFAM" id="SSF48403">
    <property type="entry name" value="Ankyrin repeat"/>
    <property type="match status" value="1"/>
</dbReference>
<dbReference type="Pfam" id="PF12796">
    <property type="entry name" value="Ank_2"/>
    <property type="match status" value="2"/>
</dbReference>
<dbReference type="PROSITE" id="PS50297">
    <property type="entry name" value="ANK_REP_REGION"/>
    <property type="match status" value="3"/>
</dbReference>
<evidence type="ECO:0000313" key="5">
    <source>
        <dbReference type="EMBL" id="KAK7231091.1"/>
    </source>
</evidence>
<evidence type="ECO:0000256" key="1">
    <source>
        <dbReference type="ARBA" id="ARBA00022737"/>
    </source>
</evidence>
<evidence type="ECO:0000256" key="3">
    <source>
        <dbReference type="PROSITE-ProRule" id="PRU00023"/>
    </source>
</evidence>
<keyword evidence="1" id="KW-0677">Repeat</keyword>
<evidence type="ECO:0000313" key="6">
    <source>
        <dbReference type="Proteomes" id="UP001363151"/>
    </source>
</evidence>
<feature type="repeat" description="ANK" evidence="3">
    <location>
        <begin position="228"/>
        <end position="260"/>
    </location>
</feature>